<dbReference type="SUPFAM" id="SSF48173">
    <property type="entry name" value="Cryptochrome/photolyase FAD-binding domain"/>
    <property type="match status" value="1"/>
</dbReference>
<keyword evidence="10" id="KW-0456">Lyase</keyword>
<evidence type="ECO:0000256" key="2">
    <source>
        <dbReference type="ARBA" id="ARBA00006409"/>
    </source>
</evidence>
<dbReference type="InterPro" id="IPR052219">
    <property type="entry name" value="Photolyase_Class-2"/>
</dbReference>
<dbReference type="Gene3D" id="1.25.40.80">
    <property type="match status" value="1"/>
</dbReference>
<comment type="function">
    <text evidence="13">Involved in repair of UV radiation-induced DNA damage. Catalyzes the light-dependent monomerization (300-600 nm) of cyclobutyl pyrimidine dimers (in cis-syn configuration), which are formed between adjacent bases on the same DNA strand upon exposure to ultraviolet radiation.</text>
</comment>
<keyword evidence="6" id="KW-0227">DNA damage</keyword>
<proteinExistence type="inferred from homology"/>
<dbReference type="FunFam" id="3.40.50.620:FF:000110">
    <property type="entry name" value="Deoxyribodipyrimidine photolyase"/>
    <property type="match status" value="1"/>
</dbReference>
<feature type="domain" description="Photolyase/cryptochrome alpha/beta" evidence="16">
    <location>
        <begin position="82"/>
        <end position="214"/>
    </location>
</feature>
<dbReference type="PANTHER" id="PTHR10211:SF0">
    <property type="entry name" value="DEOXYRIBODIPYRIMIDINE PHOTO-LYASE"/>
    <property type="match status" value="1"/>
</dbReference>
<evidence type="ECO:0000256" key="12">
    <source>
        <dbReference type="ARBA" id="ARBA00033999"/>
    </source>
</evidence>
<comment type="cofactor">
    <cofactor evidence="1">
        <name>FAD</name>
        <dbReference type="ChEBI" id="CHEBI:57692"/>
    </cofactor>
</comment>
<comment type="catalytic activity">
    <reaction evidence="12">
        <text>cyclobutadipyrimidine (in DNA) = 2 pyrimidine residues (in DNA).</text>
        <dbReference type="EC" id="4.1.99.3"/>
    </reaction>
</comment>
<dbReference type="Gene3D" id="1.10.579.10">
    <property type="entry name" value="DNA Cyclobutane Dipyrimidine Photolyase, subunit A, domain 3"/>
    <property type="match status" value="1"/>
</dbReference>
<feature type="compositionally biased region" description="Basic and acidic residues" evidence="15">
    <location>
        <begin position="19"/>
        <end position="29"/>
    </location>
</feature>
<protein>
    <recommendedName>
        <fullName evidence="4">Deoxyribodipyrimidine photo-lyase</fullName>
        <ecNumber evidence="3">4.1.99.3</ecNumber>
    </recommendedName>
    <alternativeName>
        <fullName evidence="11">DNA photolyase</fullName>
    </alternativeName>
    <alternativeName>
        <fullName evidence="14">Photoreactivating enzyme</fullName>
    </alternativeName>
</protein>
<comment type="similarity">
    <text evidence="2">Belongs to the DNA photolyase class-2 family.</text>
</comment>
<keyword evidence="9" id="KW-0234">DNA repair</keyword>
<dbReference type="EMBL" id="CAKKLH010000013">
    <property type="protein sequence ID" value="CAH0098998.1"/>
    <property type="molecule type" value="Genomic_DNA"/>
</dbReference>
<dbReference type="PANTHER" id="PTHR10211">
    <property type="entry name" value="DEOXYRIBODIPYRIMIDINE PHOTOLYASE"/>
    <property type="match status" value="1"/>
</dbReference>
<dbReference type="Pfam" id="PF00875">
    <property type="entry name" value="DNA_photolyase"/>
    <property type="match status" value="1"/>
</dbReference>
<evidence type="ECO:0000256" key="8">
    <source>
        <dbReference type="ARBA" id="ARBA00023125"/>
    </source>
</evidence>
<dbReference type="InterPro" id="IPR014729">
    <property type="entry name" value="Rossmann-like_a/b/a_fold"/>
</dbReference>
<keyword evidence="18" id="KW-1185">Reference proteome</keyword>
<dbReference type="Gene3D" id="3.40.50.620">
    <property type="entry name" value="HUPs"/>
    <property type="match status" value="1"/>
</dbReference>
<gene>
    <name evidence="17" type="ORF">DGAL_LOCUS1106</name>
</gene>
<dbReference type="Proteomes" id="UP000789390">
    <property type="component" value="Unassembled WGS sequence"/>
</dbReference>
<dbReference type="PROSITE" id="PS51645">
    <property type="entry name" value="PHR_CRY_ALPHA_BETA"/>
    <property type="match status" value="1"/>
</dbReference>
<name>A0A8J2WGV7_9CRUS</name>
<evidence type="ECO:0000256" key="3">
    <source>
        <dbReference type="ARBA" id="ARBA00013149"/>
    </source>
</evidence>
<evidence type="ECO:0000256" key="10">
    <source>
        <dbReference type="ARBA" id="ARBA00023239"/>
    </source>
</evidence>
<reference evidence="17" key="1">
    <citation type="submission" date="2021-11" db="EMBL/GenBank/DDBJ databases">
        <authorList>
            <person name="Schell T."/>
        </authorList>
    </citation>
    <scope>NUCLEOTIDE SEQUENCE</scope>
    <source>
        <strain evidence="17">M5</strain>
    </source>
</reference>
<evidence type="ECO:0000313" key="18">
    <source>
        <dbReference type="Proteomes" id="UP000789390"/>
    </source>
</evidence>
<dbReference type="NCBIfam" id="TIGR00591">
    <property type="entry name" value="phr2"/>
    <property type="match status" value="1"/>
</dbReference>
<dbReference type="InterPro" id="IPR036134">
    <property type="entry name" value="Crypto/Photolyase_FAD-like_sf"/>
</dbReference>
<dbReference type="EC" id="4.1.99.3" evidence="3"/>
<evidence type="ECO:0000259" key="16">
    <source>
        <dbReference type="PROSITE" id="PS51645"/>
    </source>
</evidence>
<dbReference type="AlphaFoldDB" id="A0A8J2WGV7"/>
<dbReference type="InterPro" id="IPR036155">
    <property type="entry name" value="Crypto/Photolyase_N_sf"/>
</dbReference>
<organism evidence="17 18">
    <name type="scientific">Daphnia galeata</name>
    <dbReference type="NCBI Taxonomy" id="27404"/>
    <lineage>
        <taxon>Eukaryota</taxon>
        <taxon>Metazoa</taxon>
        <taxon>Ecdysozoa</taxon>
        <taxon>Arthropoda</taxon>
        <taxon>Crustacea</taxon>
        <taxon>Branchiopoda</taxon>
        <taxon>Diplostraca</taxon>
        <taxon>Cladocera</taxon>
        <taxon>Anomopoda</taxon>
        <taxon>Daphniidae</taxon>
        <taxon>Daphnia</taxon>
    </lineage>
</organism>
<dbReference type="OrthoDB" id="496749at2759"/>
<evidence type="ECO:0000256" key="4">
    <source>
        <dbReference type="ARBA" id="ARBA00014046"/>
    </source>
</evidence>
<evidence type="ECO:0000256" key="1">
    <source>
        <dbReference type="ARBA" id="ARBA00001974"/>
    </source>
</evidence>
<evidence type="ECO:0000313" key="17">
    <source>
        <dbReference type="EMBL" id="CAH0098998.1"/>
    </source>
</evidence>
<dbReference type="GO" id="GO:0003677">
    <property type="term" value="F:DNA binding"/>
    <property type="evidence" value="ECO:0007669"/>
    <property type="project" value="UniProtKB-KW"/>
</dbReference>
<evidence type="ECO:0000256" key="7">
    <source>
        <dbReference type="ARBA" id="ARBA00022827"/>
    </source>
</evidence>
<dbReference type="SUPFAM" id="SSF52425">
    <property type="entry name" value="Cryptochrome/photolyase, N-terminal domain"/>
    <property type="match status" value="1"/>
</dbReference>
<dbReference type="GO" id="GO:0009650">
    <property type="term" value="P:UV protection"/>
    <property type="evidence" value="ECO:0007669"/>
    <property type="project" value="UniProtKB-ARBA"/>
</dbReference>
<dbReference type="FunFam" id="1.10.579.10:FF:000002">
    <property type="entry name" value="Deoxyribodipyrimidine photolyase"/>
    <property type="match status" value="1"/>
</dbReference>
<feature type="region of interest" description="Disordered" evidence="15">
    <location>
        <begin position="1"/>
        <end position="36"/>
    </location>
</feature>
<feature type="compositionally biased region" description="Low complexity" evidence="15">
    <location>
        <begin position="1"/>
        <end position="16"/>
    </location>
</feature>
<evidence type="ECO:0000256" key="5">
    <source>
        <dbReference type="ARBA" id="ARBA00022630"/>
    </source>
</evidence>
<keyword evidence="8" id="KW-0238">DNA-binding</keyword>
<keyword evidence="7" id="KW-0274">FAD</keyword>
<evidence type="ECO:0000256" key="9">
    <source>
        <dbReference type="ARBA" id="ARBA00023204"/>
    </source>
</evidence>
<dbReference type="FunFam" id="1.25.40.80:FF:000004">
    <property type="entry name" value="Deoxyribodipyrimidine photolyase"/>
    <property type="match status" value="1"/>
</dbReference>
<keyword evidence="5" id="KW-0285">Flavoprotein</keyword>
<sequence>MSKPRSSKGASKPPAAKKTKLEASVKDEDSPSTSSDTVGGLEFLANIDLKRRKCSDNILDFKFNKRRCRLLSKSMELGDSGGGVLYWMSREQRVQDNWALLYAQRLALKMKLPLHICFCLVPTFLGATIRHFGFMLKGLEEVETECQKLKIEFHLLKGQSQICVPDLIKKFKLDAVVTDFSPLRVPLSWVDKVKESIPKDVPFCQIDAHNIVPVWVASDKQEVGARTIRKKIHDKLDEFLTNFPPVIEHPHPAKTKAQSVDWKAADAYLEVDRRVGEVDWITPGTKGGLQELSNFCQKRLKMYAEKRNDPNLAALSNLSPWLHFGQISAQRCILEVKEYKTKHAKSVDVYIEEAIIRRELSDNFCFYNPNYDNLKGAAMWAQETLEVHKKDKRPALLSAQQLEEAKTHDDLWNASQIQLTRTGKMHGFLRMYWAKKILEWTETPEEALRLAIYLNDRYSLDGRDPSGYVGCMWSICGIHDMGWKQRDVFGKIRYMNYKGCQRKFDVVAFVNRFGAKAYPIKGVKYE</sequence>
<dbReference type="GO" id="GO:0000719">
    <property type="term" value="P:photoreactive repair"/>
    <property type="evidence" value="ECO:0007669"/>
    <property type="project" value="TreeGrafter"/>
</dbReference>
<dbReference type="InterPro" id="IPR006050">
    <property type="entry name" value="DNA_photolyase_N"/>
</dbReference>
<comment type="caution">
    <text evidence="17">The sequence shown here is derived from an EMBL/GenBank/DDBJ whole genome shotgun (WGS) entry which is preliminary data.</text>
</comment>
<evidence type="ECO:0000256" key="6">
    <source>
        <dbReference type="ARBA" id="ARBA00022763"/>
    </source>
</evidence>
<evidence type="ECO:0000256" key="13">
    <source>
        <dbReference type="ARBA" id="ARBA00059220"/>
    </source>
</evidence>
<dbReference type="GO" id="GO:0003904">
    <property type="term" value="F:deoxyribodipyrimidine photo-lyase activity"/>
    <property type="evidence" value="ECO:0007669"/>
    <property type="project" value="UniProtKB-EC"/>
</dbReference>
<evidence type="ECO:0000256" key="15">
    <source>
        <dbReference type="SAM" id="MobiDB-lite"/>
    </source>
</evidence>
<evidence type="ECO:0000256" key="11">
    <source>
        <dbReference type="ARBA" id="ARBA00031671"/>
    </source>
</evidence>
<accession>A0A8J2WGV7</accession>
<dbReference type="InterPro" id="IPR008148">
    <property type="entry name" value="DNA_photolyase_2"/>
</dbReference>
<evidence type="ECO:0000256" key="14">
    <source>
        <dbReference type="ARBA" id="ARBA00083107"/>
    </source>
</evidence>